<feature type="domain" description="FYVE-type" evidence="6">
    <location>
        <begin position="1"/>
        <end position="56"/>
    </location>
</feature>
<dbReference type="Pfam" id="PF22586">
    <property type="entry name" value="ANCHR-like_BBOX"/>
    <property type="match status" value="1"/>
</dbReference>
<dbReference type="PROSITE" id="PS50178">
    <property type="entry name" value="ZF_FYVE"/>
    <property type="match status" value="1"/>
</dbReference>
<evidence type="ECO:0000256" key="3">
    <source>
        <dbReference type="ARBA" id="ARBA00022833"/>
    </source>
</evidence>
<evidence type="ECO:0000256" key="1">
    <source>
        <dbReference type="ARBA" id="ARBA00022723"/>
    </source>
</evidence>
<keyword evidence="3" id="KW-0862">Zinc</keyword>
<keyword evidence="2 4" id="KW-0863">Zinc-finger</keyword>
<proteinExistence type="predicted"/>
<feature type="compositionally biased region" description="Low complexity" evidence="5">
    <location>
        <begin position="238"/>
        <end position="251"/>
    </location>
</feature>
<name>A0A6J1LLX0_DROHY</name>
<evidence type="ECO:0000313" key="7">
    <source>
        <dbReference type="Proteomes" id="UP000504633"/>
    </source>
</evidence>
<organism evidence="7 8">
    <name type="scientific">Drosophila hydei</name>
    <name type="common">Fruit fly</name>
    <dbReference type="NCBI Taxonomy" id="7224"/>
    <lineage>
        <taxon>Eukaryota</taxon>
        <taxon>Metazoa</taxon>
        <taxon>Ecdysozoa</taxon>
        <taxon>Arthropoda</taxon>
        <taxon>Hexapoda</taxon>
        <taxon>Insecta</taxon>
        <taxon>Pterygota</taxon>
        <taxon>Neoptera</taxon>
        <taxon>Endopterygota</taxon>
        <taxon>Diptera</taxon>
        <taxon>Brachycera</taxon>
        <taxon>Muscomorpha</taxon>
        <taxon>Ephydroidea</taxon>
        <taxon>Drosophilidae</taxon>
        <taxon>Drosophila</taxon>
    </lineage>
</organism>
<dbReference type="OrthoDB" id="5407799at2759"/>
<dbReference type="AlphaFoldDB" id="A0A6J1LLX0"/>
<protein>
    <submittedName>
        <fullName evidence="8">Abscission/NoCut checkpoint regulator</fullName>
    </submittedName>
</protein>
<dbReference type="FunFam" id="3.30.40.10:FF:000879">
    <property type="entry name" value="abscission/NoCut checkpoint regulator"/>
    <property type="match status" value="1"/>
</dbReference>
<dbReference type="CDD" id="cd19817">
    <property type="entry name" value="Bbox1_ANCHR-like"/>
    <property type="match status" value="1"/>
</dbReference>
<dbReference type="GO" id="GO:0005813">
    <property type="term" value="C:centrosome"/>
    <property type="evidence" value="ECO:0007669"/>
    <property type="project" value="TreeGrafter"/>
</dbReference>
<dbReference type="InterPro" id="IPR017455">
    <property type="entry name" value="Znf_FYVE-rel"/>
</dbReference>
<dbReference type="InterPro" id="IPR044553">
    <property type="entry name" value="Bbox1_ANCHR"/>
</dbReference>
<dbReference type="PANTHER" id="PTHR46603">
    <property type="entry name" value="ABSCISSION/NOCUT CHECKPOINT REGULATOR"/>
    <property type="match status" value="1"/>
</dbReference>
<dbReference type="SUPFAM" id="SSF57903">
    <property type="entry name" value="FYVE/PHD zinc finger"/>
    <property type="match status" value="1"/>
</dbReference>
<evidence type="ECO:0000259" key="6">
    <source>
        <dbReference type="PROSITE" id="PS50178"/>
    </source>
</evidence>
<dbReference type="GO" id="GO:0008270">
    <property type="term" value="F:zinc ion binding"/>
    <property type="evidence" value="ECO:0007669"/>
    <property type="project" value="UniProtKB-KW"/>
</dbReference>
<dbReference type="Proteomes" id="UP000504633">
    <property type="component" value="Unplaced"/>
</dbReference>
<dbReference type="GO" id="GO:0030496">
    <property type="term" value="C:midbody"/>
    <property type="evidence" value="ECO:0007669"/>
    <property type="project" value="TreeGrafter"/>
</dbReference>
<dbReference type="Gene3D" id="3.30.40.10">
    <property type="entry name" value="Zinc/RING finger domain, C3HC4 (zinc finger)"/>
    <property type="match status" value="1"/>
</dbReference>
<dbReference type="GeneID" id="111595970"/>
<dbReference type="KEGG" id="dhe:111595970"/>
<keyword evidence="7" id="KW-1185">Reference proteome</keyword>
<dbReference type="InterPro" id="IPR011011">
    <property type="entry name" value="Znf_FYVE_PHD"/>
</dbReference>
<accession>A0A6J1LLX0</accession>
<feature type="region of interest" description="Disordered" evidence="5">
    <location>
        <begin position="233"/>
        <end position="260"/>
    </location>
</feature>
<reference evidence="8" key="1">
    <citation type="submission" date="2025-08" db="UniProtKB">
        <authorList>
            <consortium name="RefSeq"/>
        </authorList>
    </citation>
    <scope>IDENTIFICATION</scope>
    <source>
        <strain evidence="8">15085-1641.00</strain>
        <tissue evidence="8">Whole body</tissue>
    </source>
</reference>
<evidence type="ECO:0000256" key="4">
    <source>
        <dbReference type="PROSITE-ProRule" id="PRU00091"/>
    </source>
</evidence>
<sequence>MSCYGCSRKYGLFCKEYGCPNCGYSYCAKCLKRPIAVPRHGSKVLNVCLICFDKLSKMQAHADAEKVIDCEALPGELVTKQRLPHKNQTPPDSEAADALFDNVLPSEELAAVLSPTSPAPVGDVAAAAATGREDIDENLDSAISKRLQNLKAVDTTDDEIRARLSNLSGMPHQKNYDKKDLLLSTDQRTDQDKIKDLLQQFMGETALDQRVDDGRNDAISDIERRLRALRDAPIDGVAATETGTSTAATNTPSDNEDENDETVLQKIMKKYVAEARLPAAADGLEAELGSGSAANANSSINEELPWCNICDEDAVYRCLGCDGELFCAQCYRECHDDDEYRAHVKEKYSVPPKFKENHF</sequence>
<keyword evidence="1" id="KW-0479">Metal-binding</keyword>
<gene>
    <name evidence="8" type="primary">LOC111595970</name>
</gene>
<dbReference type="InterPro" id="IPR013083">
    <property type="entry name" value="Znf_RING/FYVE/PHD"/>
</dbReference>
<evidence type="ECO:0000313" key="8">
    <source>
        <dbReference type="RefSeq" id="XP_023165716.1"/>
    </source>
</evidence>
<dbReference type="GO" id="GO:0009838">
    <property type="term" value="P:abscission"/>
    <property type="evidence" value="ECO:0007669"/>
    <property type="project" value="TreeGrafter"/>
</dbReference>
<dbReference type="OMA" id="CYRECHD"/>
<dbReference type="PANTHER" id="PTHR46603:SF1">
    <property type="entry name" value="ABSCISSION_NOCUT CHECKPOINT REGULATOR"/>
    <property type="match status" value="1"/>
</dbReference>
<dbReference type="GO" id="GO:0044878">
    <property type="term" value="P:mitotic cytokinesis checkpoint signaling"/>
    <property type="evidence" value="ECO:0007669"/>
    <property type="project" value="TreeGrafter"/>
</dbReference>
<dbReference type="SUPFAM" id="SSF57845">
    <property type="entry name" value="B-box zinc-binding domain"/>
    <property type="match status" value="1"/>
</dbReference>
<evidence type="ECO:0000256" key="2">
    <source>
        <dbReference type="ARBA" id="ARBA00022771"/>
    </source>
</evidence>
<evidence type="ECO:0000256" key="5">
    <source>
        <dbReference type="SAM" id="MobiDB-lite"/>
    </source>
</evidence>
<dbReference type="GO" id="GO:0032266">
    <property type="term" value="F:phosphatidylinositol-3-phosphate binding"/>
    <property type="evidence" value="ECO:0007669"/>
    <property type="project" value="TreeGrafter"/>
</dbReference>
<dbReference type="RefSeq" id="XP_023165716.1">
    <property type="nucleotide sequence ID" value="XM_023309948.2"/>
</dbReference>
<dbReference type="GO" id="GO:0032154">
    <property type="term" value="C:cleavage furrow"/>
    <property type="evidence" value="ECO:0007669"/>
    <property type="project" value="TreeGrafter"/>
</dbReference>